<dbReference type="AlphaFoldDB" id="A0A5C4J3R6"/>
<accession>A0A5C4J3R6</accession>
<evidence type="ECO:0000259" key="2">
    <source>
        <dbReference type="Pfam" id="PF00326"/>
    </source>
</evidence>
<evidence type="ECO:0000313" key="3">
    <source>
        <dbReference type="EMBL" id="TMQ90984.1"/>
    </source>
</evidence>
<proteinExistence type="predicted"/>
<dbReference type="Gene3D" id="3.40.50.1820">
    <property type="entry name" value="alpha/beta hydrolase"/>
    <property type="match status" value="1"/>
</dbReference>
<gene>
    <name evidence="3" type="ORF">ETD83_32940</name>
</gene>
<dbReference type="PANTHER" id="PTHR42776:SF27">
    <property type="entry name" value="DIPEPTIDYL PEPTIDASE FAMILY MEMBER 6"/>
    <property type="match status" value="1"/>
</dbReference>
<dbReference type="GO" id="GO:0004252">
    <property type="term" value="F:serine-type endopeptidase activity"/>
    <property type="evidence" value="ECO:0007669"/>
    <property type="project" value="TreeGrafter"/>
</dbReference>
<evidence type="ECO:0000256" key="1">
    <source>
        <dbReference type="ARBA" id="ARBA00022801"/>
    </source>
</evidence>
<dbReference type="SUPFAM" id="SSF53474">
    <property type="entry name" value="alpha/beta-Hydrolases"/>
    <property type="match status" value="1"/>
</dbReference>
<dbReference type="Proteomes" id="UP000309174">
    <property type="component" value="Unassembled WGS sequence"/>
</dbReference>
<reference evidence="3 4" key="1">
    <citation type="submission" date="2019-05" db="EMBL/GenBank/DDBJ databases">
        <title>Draft genome sequence of Actinomadura sp. 14C53.</title>
        <authorList>
            <person name="Saricaoglu S."/>
            <person name="Isik K."/>
        </authorList>
    </citation>
    <scope>NUCLEOTIDE SEQUENCE [LARGE SCALE GENOMIC DNA]</scope>
    <source>
        <strain evidence="3 4">14C53</strain>
    </source>
</reference>
<dbReference type="Gene3D" id="2.120.10.30">
    <property type="entry name" value="TolB, C-terminal domain"/>
    <property type="match status" value="2"/>
</dbReference>
<keyword evidence="4" id="KW-1185">Reference proteome</keyword>
<dbReference type="GO" id="GO:0006508">
    <property type="term" value="P:proteolysis"/>
    <property type="evidence" value="ECO:0007669"/>
    <property type="project" value="InterPro"/>
</dbReference>
<dbReference type="Pfam" id="PF00326">
    <property type="entry name" value="Peptidase_S9"/>
    <property type="match status" value="1"/>
</dbReference>
<dbReference type="PANTHER" id="PTHR42776">
    <property type="entry name" value="SERINE PEPTIDASE S9 FAMILY MEMBER"/>
    <property type="match status" value="1"/>
</dbReference>
<protein>
    <submittedName>
        <fullName evidence="3">S9 family peptidase</fullName>
    </submittedName>
</protein>
<evidence type="ECO:0000313" key="4">
    <source>
        <dbReference type="Proteomes" id="UP000309174"/>
    </source>
</evidence>
<comment type="caution">
    <text evidence="3">The sequence shown here is derived from an EMBL/GenBank/DDBJ whole genome shotgun (WGS) entry which is preliminary data.</text>
</comment>
<organism evidence="3 4">
    <name type="scientific">Actinomadura soli</name>
    <dbReference type="NCBI Taxonomy" id="2508997"/>
    <lineage>
        <taxon>Bacteria</taxon>
        <taxon>Bacillati</taxon>
        <taxon>Actinomycetota</taxon>
        <taxon>Actinomycetes</taxon>
        <taxon>Streptosporangiales</taxon>
        <taxon>Thermomonosporaceae</taxon>
        <taxon>Actinomadura</taxon>
    </lineage>
</organism>
<name>A0A5C4J3R6_9ACTN</name>
<feature type="domain" description="Peptidase S9 prolyl oligopeptidase catalytic" evidence="2">
    <location>
        <begin position="431"/>
        <end position="644"/>
    </location>
</feature>
<dbReference type="EMBL" id="VCKW01000245">
    <property type="protein sequence ID" value="TMQ90984.1"/>
    <property type="molecule type" value="Genomic_DNA"/>
</dbReference>
<dbReference type="RefSeq" id="WP_138649116.1">
    <property type="nucleotide sequence ID" value="NZ_VCKW01000245.1"/>
</dbReference>
<dbReference type="InterPro" id="IPR001375">
    <property type="entry name" value="Peptidase_S9_cat"/>
</dbReference>
<sequence length="650" mass="71072">MNIASPAQPPAPAAGPRTLIPRRVLFGPPDRINPALSPDGRLLGFAAPLQGVMNVWIQPVDGSAPARPVTHDRGRGITEFTLCAGGRLLISQDTDGDENWRLSLLDLPDQFNEQPGDQVAEQARPRLVTPEHGDHGPVQAKVVAYHPQWHPDRMLIAANIGNPGLHDLYRLDLTNGELRLVESNPGHDGDPPFVEWLVDTDLHVRGGMAPNPDGSWTVHVGDEPGAPWRPLLHLPVDDVTPDTRIAFTRDGNALVMGTSVQAKALRLAYVDVCDGAITTIDADPDHDVVQAWLDPARVEPVAAVYAPDRNRYQLVDPDFAADLEALTALDEGDVSVIGWARGGRLLLAETTAPHAPVRYYLYDRDTRQARFLFHESDELTQYALAPMEPFELVARDGLDLRGYLTRPPGAPDEPLPTVLVVHGGPWARDRWEFHAEAQWLANRGYAVIQVNYRGSSGYGTAHMSAGDRQWGRAMQNDLLDTLTHFVNEGVTDAGRAAIYGGSYGGYAALCGAVFNGDVFGCAVAACAPTDLTTLITSLPPYAQPLREQLYARVGHPDHDADWLRKVSPHANADHIRTPLLIANSVNDVRVTAAQRVDTLITALDRHEIPYRYLKFDDEGHGLVRPQNRETFYAAVEEFLAEHIGGACSPS</sequence>
<dbReference type="InterPro" id="IPR011042">
    <property type="entry name" value="6-blade_b-propeller_TolB-like"/>
</dbReference>
<dbReference type="SUPFAM" id="SSF82171">
    <property type="entry name" value="DPP6 N-terminal domain-like"/>
    <property type="match status" value="1"/>
</dbReference>
<keyword evidence="1" id="KW-0378">Hydrolase</keyword>
<dbReference type="OrthoDB" id="128799at2"/>
<dbReference type="InterPro" id="IPR029058">
    <property type="entry name" value="AB_hydrolase_fold"/>
</dbReference>